<dbReference type="AlphaFoldDB" id="A0AAW6U5L6"/>
<keyword evidence="4" id="KW-1185">Reference proteome</keyword>
<reference evidence="3" key="1">
    <citation type="submission" date="2023-05" db="EMBL/GenBank/DDBJ databases">
        <title>Anaerotaeda fermentans gen. nov., sp. nov., a novel anaerobic planctomycete of the new family within the order Sedimentisphaerales isolated from Taman Peninsula, Russia.</title>
        <authorList>
            <person name="Khomyakova M.A."/>
            <person name="Merkel A.Y."/>
            <person name="Slobodkin A.I."/>
        </authorList>
    </citation>
    <scope>NUCLEOTIDE SEQUENCE</scope>
    <source>
        <strain evidence="3">M17dextr</strain>
    </source>
</reference>
<proteinExistence type="predicted"/>
<feature type="region of interest" description="Disordered" evidence="1">
    <location>
        <begin position="678"/>
        <end position="697"/>
    </location>
</feature>
<evidence type="ECO:0000313" key="3">
    <source>
        <dbReference type="EMBL" id="MDI6451842.1"/>
    </source>
</evidence>
<accession>A0AAW6U5L6</accession>
<protein>
    <submittedName>
        <fullName evidence="3">Uncharacterized protein</fullName>
    </submittedName>
</protein>
<feature type="transmembrane region" description="Helical" evidence="2">
    <location>
        <begin position="69"/>
        <end position="87"/>
    </location>
</feature>
<gene>
    <name evidence="3" type="ORF">QJ522_22480</name>
</gene>
<sequence>DELSRLIGEHEDGARPSCCREKATFFSVNLDLFRPSWKMFLLLVGLYGAAGIASGVTYPDFNTVTWADALLRTTVTIFVLGVSLVNLTRAISEAGRFTGVYLNRSCRMEVFCCTTLVAVLIALLARSFASWAPVGLLCGLCAAALGATVGCLVMLAFVILETIRCFLPGKAVEVVSNYAARELTYAYVKETFVKLVRTKQRAFLEQSCLRDYKSIHPPSQYYTRVVWTHLNPGRDRTDRAIPWDKHATDANRQRDYAVHRLQALDRYLGETGAELFLSAPEYTGKQVALGIVRSANGPLKDGVYSDVSRCLKRAVRLCRIQFEEENEDFWDRQEVALNEAIERAVDNGDPTQVRAYLRAVNEPLKVLRQTRGQAVVRDAYGEYVRRGYDFLGLYLVALGQILARLEKEPPYRTQRSFDLARVVLQSIWEETKRLCDDVDYHTMGVFTWLVEKMYRMIQDAGDEGKPLRGMRAQFGGFYKFAGGWLDQLESEDAEGLEQMRLVLYEGLTKWLLDVLERPGEGELVKQLCDAAREIVFGENGITFERGILVAQHLVFAGHLMCRPEAPDVRAAAVERLFCDEHGGGPHPNFNDLVDFYLVSVAERGSQGLIDPSREAQRSDRDVAGHRQRAFLSHGAISDRFFTDPSHGSYLSCSFRCPAAARWLRGGSLRHQVDQVVAEHRHAHGRREAPKSPIHADR</sequence>
<keyword evidence="2" id="KW-1133">Transmembrane helix</keyword>
<feature type="transmembrane region" description="Helical" evidence="2">
    <location>
        <begin position="134"/>
        <end position="160"/>
    </location>
</feature>
<keyword evidence="2" id="KW-0812">Transmembrane</keyword>
<dbReference type="RefSeq" id="WP_349247250.1">
    <property type="nucleotide sequence ID" value="NZ_JASCXX010000064.1"/>
</dbReference>
<evidence type="ECO:0000313" key="4">
    <source>
        <dbReference type="Proteomes" id="UP001431776"/>
    </source>
</evidence>
<feature type="non-terminal residue" evidence="3">
    <location>
        <position position="1"/>
    </location>
</feature>
<dbReference type="Proteomes" id="UP001431776">
    <property type="component" value="Unassembled WGS sequence"/>
</dbReference>
<feature type="transmembrane region" description="Helical" evidence="2">
    <location>
        <begin position="39"/>
        <end position="57"/>
    </location>
</feature>
<organism evidence="3 4">
    <name type="scientific">Anaerobaca lacustris</name>
    <dbReference type="NCBI Taxonomy" id="3044600"/>
    <lineage>
        <taxon>Bacteria</taxon>
        <taxon>Pseudomonadati</taxon>
        <taxon>Planctomycetota</taxon>
        <taxon>Phycisphaerae</taxon>
        <taxon>Sedimentisphaerales</taxon>
        <taxon>Anaerobacaceae</taxon>
        <taxon>Anaerobaca</taxon>
    </lineage>
</organism>
<name>A0AAW6U5L6_9BACT</name>
<feature type="transmembrane region" description="Helical" evidence="2">
    <location>
        <begin position="108"/>
        <end position="128"/>
    </location>
</feature>
<comment type="caution">
    <text evidence="3">The sequence shown here is derived from an EMBL/GenBank/DDBJ whole genome shotgun (WGS) entry which is preliminary data.</text>
</comment>
<keyword evidence="2" id="KW-0472">Membrane</keyword>
<evidence type="ECO:0000256" key="2">
    <source>
        <dbReference type="SAM" id="Phobius"/>
    </source>
</evidence>
<evidence type="ECO:0000256" key="1">
    <source>
        <dbReference type="SAM" id="MobiDB-lite"/>
    </source>
</evidence>
<dbReference type="EMBL" id="JASCXX010000064">
    <property type="protein sequence ID" value="MDI6451842.1"/>
    <property type="molecule type" value="Genomic_DNA"/>
</dbReference>